<feature type="chain" id="PRO_5017429046" description="6-bladed beta-propeller" evidence="3">
    <location>
        <begin position="33"/>
        <end position="395"/>
    </location>
</feature>
<dbReference type="PROSITE" id="PS51125">
    <property type="entry name" value="NHL"/>
    <property type="match status" value="1"/>
</dbReference>
<evidence type="ECO:0000313" key="5">
    <source>
        <dbReference type="EMBL" id="RMI20237.1"/>
    </source>
</evidence>
<evidence type="ECO:0000313" key="4">
    <source>
        <dbReference type="EMBL" id="RKK04061.1"/>
    </source>
</evidence>
<dbReference type="PANTHER" id="PTHR24104">
    <property type="entry name" value="E3 UBIQUITIN-PROTEIN LIGASE NHLRC1-RELATED"/>
    <property type="match status" value="1"/>
</dbReference>
<name>A0A3A9JFC7_9PROT</name>
<comment type="caution">
    <text evidence="4">The sequence shown here is derived from an EMBL/GenBank/DDBJ whole genome shotgun (WGS) entry which is preliminary data.</text>
</comment>
<keyword evidence="6" id="KW-1185">Reference proteome</keyword>
<keyword evidence="1" id="KW-0677">Repeat</keyword>
<protein>
    <recommendedName>
        <fullName evidence="8">6-bladed beta-propeller</fullName>
    </recommendedName>
</protein>
<dbReference type="InterPro" id="IPR050952">
    <property type="entry name" value="TRIM-NHL_E3_ligases"/>
</dbReference>
<keyword evidence="3" id="KW-0732">Signal</keyword>
<evidence type="ECO:0008006" key="8">
    <source>
        <dbReference type="Google" id="ProtNLM"/>
    </source>
</evidence>
<evidence type="ECO:0000256" key="3">
    <source>
        <dbReference type="SAM" id="SignalP"/>
    </source>
</evidence>
<dbReference type="Proteomes" id="UP000274097">
    <property type="component" value="Unassembled WGS sequence"/>
</dbReference>
<dbReference type="InParanoid" id="A0A3A9JFC7"/>
<dbReference type="InterPro" id="IPR001258">
    <property type="entry name" value="NHL_repeat"/>
</dbReference>
<dbReference type="PANTHER" id="PTHR24104:SF25">
    <property type="entry name" value="PROTEIN LIN-41"/>
    <property type="match status" value="1"/>
</dbReference>
<dbReference type="Gene3D" id="2.120.10.30">
    <property type="entry name" value="TolB, C-terminal domain"/>
    <property type="match status" value="1"/>
</dbReference>
<dbReference type="InterPro" id="IPR011042">
    <property type="entry name" value="6-blade_b-propeller_TolB-like"/>
</dbReference>
<evidence type="ECO:0000313" key="7">
    <source>
        <dbReference type="Proteomes" id="UP000278036"/>
    </source>
</evidence>
<feature type="repeat" description="NHL" evidence="2">
    <location>
        <begin position="181"/>
        <end position="224"/>
    </location>
</feature>
<feature type="signal peptide" evidence="3">
    <location>
        <begin position="1"/>
        <end position="32"/>
    </location>
</feature>
<dbReference type="RefSeq" id="WP_120638436.1">
    <property type="nucleotide sequence ID" value="NZ_RAQU01000058.1"/>
</dbReference>
<dbReference type="SUPFAM" id="SSF63829">
    <property type="entry name" value="Calcium-dependent phosphotriesterase"/>
    <property type="match status" value="1"/>
</dbReference>
<dbReference type="EMBL" id="RAQU01000058">
    <property type="protein sequence ID" value="RKK04061.1"/>
    <property type="molecule type" value="Genomic_DNA"/>
</dbReference>
<gene>
    <name evidence="4" type="ORF">D6Z83_11405</name>
    <name evidence="5" type="ORF">EBE87_17330</name>
</gene>
<reference evidence="4 7" key="1">
    <citation type="submission" date="2018-09" db="EMBL/GenBank/DDBJ databases">
        <title>Roseomonas sp. nov., isolated from feces of Tibetan antelopes in the Qinghai-Tibet plateau, China.</title>
        <authorList>
            <person name="Tian Z."/>
        </authorList>
    </citation>
    <scope>NUCLEOTIDE SEQUENCE [LARGE SCALE GENOMIC DNA]</scope>
    <source>
        <strain evidence="5 6">Z23</strain>
        <strain evidence="4 7">Z24</strain>
    </source>
</reference>
<dbReference type="OrthoDB" id="9792285at2"/>
<dbReference type="Proteomes" id="UP000278036">
    <property type="component" value="Unassembled WGS sequence"/>
</dbReference>
<dbReference type="EMBL" id="RFLX01000013">
    <property type="protein sequence ID" value="RMI20237.1"/>
    <property type="molecule type" value="Genomic_DNA"/>
</dbReference>
<dbReference type="GO" id="GO:0008270">
    <property type="term" value="F:zinc ion binding"/>
    <property type="evidence" value="ECO:0007669"/>
    <property type="project" value="UniProtKB-KW"/>
</dbReference>
<sequence>MPVIMRRTMLRSAFGMCAALGMTPLLTSPSLAQGTSASSPAAGEAAAAIVPEFQVDPFWPKPLPNNWIIGAVAGVAVDKRDHIWIVHRPGTIAPRQLMAERNPPETSCCVRAPAVLVFDKQGNLLRHWGGPGPGYEWPEVEHGIYVDANDFVWLAGSGAKDHQLLKFTLDGSFVMQIGRSGQSKGNADTANLNRPADVEVDTEAREVYVADGYGNRRVIVFNSETGAYKRHWGAYGQPPVDGGPEAYGGTAAYTPGQPPSRQFASPVHCVRLTKDRQVYVCDRTNDRYQVFRPDGTFVAEYFIAPQTRLNGSVADLVPSRDPSQDFLFSVDNSNGVARVIRRRDGEVLSTFGRPGRYAGQFHVPHNIAQDSEGSLYITEVDNGQRVQRFIRHTPS</sequence>
<organism evidence="4 7">
    <name type="scientific">Teichococcus wenyumeiae</name>
    <dbReference type="NCBI Taxonomy" id="2478470"/>
    <lineage>
        <taxon>Bacteria</taxon>
        <taxon>Pseudomonadati</taxon>
        <taxon>Pseudomonadota</taxon>
        <taxon>Alphaproteobacteria</taxon>
        <taxon>Acetobacterales</taxon>
        <taxon>Roseomonadaceae</taxon>
        <taxon>Roseomonas</taxon>
    </lineage>
</organism>
<accession>A0A3A9JFC7</accession>
<evidence type="ECO:0000256" key="2">
    <source>
        <dbReference type="PROSITE-ProRule" id="PRU00504"/>
    </source>
</evidence>
<dbReference type="AlphaFoldDB" id="A0A3A9JFC7"/>
<evidence type="ECO:0000256" key="1">
    <source>
        <dbReference type="ARBA" id="ARBA00022737"/>
    </source>
</evidence>
<proteinExistence type="predicted"/>
<evidence type="ECO:0000313" key="6">
    <source>
        <dbReference type="Proteomes" id="UP000274097"/>
    </source>
</evidence>